<gene>
    <name evidence="1" type="ORF">IAI61_19720</name>
</gene>
<name>A0ABS3KUV4_9PROT</name>
<dbReference type="RefSeq" id="WP_207443831.1">
    <property type="nucleotide sequence ID" value="NZ_CP061177.1"/>
</dbReference>
<sequence length="199" mass="21144">MLSIFYAKFEHNTGVEVPMLSSAHVTQASKAEIVDEHSPTDKAMTLLSRPARIHHIIRQSSEDDGGLLDEVAASTEDRVLVVGGTTADLLCASVRRGCRSAIGVSKAPLHPEAAEVVVAPRVASLDQATEIAFCARKALSHGTHEGRLAMRLLGIKTVSLAGGLVRQLKALGYARVHLRRTRGDTIVVTGRLATLSPAA</sequence>
<organism evidence="1 2">
    <name type="scientific">Roseomonas haemaphysalidis</name>
    <dbReference type="NCBI Taxonomy" id="2768162"/>
    <lineage>
        <taxon>Bacteria</taxon>
        <taxon>Pseudomonadati</taxon>
        <taxon>Pseudomonadota</taxon>
        <taxon>Alphaproteobacteria</taxon>
        <taxon>Acetobacterales</taxon>
        <taxon>Roseomonadaceae</taxon>
        <taxon>Roseomonas</taxon>
    </lineage>
</organism>
<evidence type="ECO:0008006" key="3">
    <source>
        <dbReference type="Google" id="ProtNLM"/>
    </source>
</evidence>
<dbReference type="Proteomes" id="UP001518989">
    <property type="component" value="Unassembled WGS sequence"/>
</dbReference>
<protein>
    <recommendedName>
        <fullName evidence="3">Ppx/GppA phosphatase domain-containing protein</fullName>
    </recommendedName>
</protein>
<keyword evidence="2" id="KW-1185">Reference proteome</keyword>
<proteinExistence type="predicted"/>
<accession>A0ABS3KUV4</accession>
<dbReference type="EMBL" id="JACTNG010000013">
    <property type="protein sequence ID" value="MBO1081265.1"/>
    <property type="molecule type" value="Genomic_DNA"/>
</dbReference>
<evidence type="ECO:0000313" key="2">
    <source>
        <dbReference type="Proteomes" id="UP001518989"/>
    </source>
</evidence>
<evidence type="ECO:0000313" key="1">
    <source>
        <dbReference type="EMBL" id="MBO1081265.1"/>
    </source>
</evidence>
<reference evidence="1 2" key="1">
    <citation type="submission" date="2020-09" db="EMBL/GenBank/DDBJ databases">
        <title>Roseomonas.</title>
        <authorList>
            <person name="Zhu W."/>
        </authorList>
    </citation>
    <scope>NUCLEOTIDE SEQUENCE [LARGE SCALE GENOMIC DNA]</scope>
    <source>
        <strain evidence="1 2">573</strain>
    </source>
</reference>
<comment type="caution">
    <text evidence="1">The sequence shown here is derived from an EMBL/GenBank/DDBJ whole genome shotgun (WGS) entry which is preliminary data.</text>
</comment>